<dbReference type="NCBIfam" id="NF006929">
    <property type="entry name" value="PRK09414.1"/>
    <property type="match status" value="1"/>
</dbReference>
<dbReference type="FunFam" id="1.10.285.10:FF:000001">
    <property type="entry name" value="Glutamate dehydrogenase"/>
    <property type="match status" value="1"/>
</dbReference>
<dbReference type="InterPro" id="IPR006096">
    <property type="entry name" value="Glu/Leu/Phe/Val/Trp_DH_C"/>
</dbReference>
<dbReference type="PANTHER" id="PTHR43571:SF1">
    <property type="entry name" value="NADP-SPECIFIC GLUTAMATE DEHYDROGENASE 1-RELATED"/>
    <property type="match status" value="1"/>
</dbReference>
<evidence type="ECO:0000256" key="2">
    <source>
        <dbReference type="ARBA" id="ARBA00011643"/>
    </source>
</evidence>
<feature type="binding site" evidence="7">
    <location>
        <position position="208"/>
    </location>
    <ligand>
        <name>NAD(+)</name>
        <dbReference type="ChEBI" id="CHEBI:57540"/>
    </ligand>
</feature>
<dbReference type="OrthoDB" id="9803297at2"/>
<sequence>MKILASVMENVIKRNPNEPEFHQAVKEVLESIEPVAEKKPEWVAAGIFDRIVEPERQIFFRVPWVDDNGKVHVNRGFRIQFNSAIGPYKGGLRLHPSVNASILKFLGFEQIFKNSLTGLPIGGGKGGSDFDPKGKSDGEVMRFCQSFMTELQRHIGENTDVPAGDIGTGAREIGFMYGQYKRLRNDFTGVLTGKGLTWGGSLARTEATGYGLCYFMDEALKAKGKSFKGTTVVVSGSGNVAIYATEKVHQLGGKVVALSDSNGYIYDPDGIKLDTVKKLKEVERKRISEYVKFHPNAKYTEGCAGIWSIKCDIALPSATQNEIDENSAKTLVANGCYAVGEGANMPSTPEAVDVFLKNKIIYGPAKAANAGGVATSALEMCQNSMRYSWTFEEVDAKLKNIMINIYKAASAAAKEYGDEDNLVMGANIAGFLKVADAMYAHGIAY</sequence>
<dbReference type="InterPro" id="IPR036291">
    <property type="entry name" value="NAD(P)-bd_dom_sf"/>
</dbReference>
<feature type="domain" description="Glutamate/phenylalanine/leucine/valine/L-tryptophan dehydrogenase C-terminal" evidence="10">
    <location>
        <begin position="201"/>
        <end position="442"/>
    </location>
</feature>
<evidence type="ECO:0000256" key="5">
    <source>
        <dbReference type="PIRNR" id="PIRNR000185"/>
    </source>
</evidence>
<evidence type="ECO:0000256" key="7">
    <source>
        <dbReference type="PIRSR" id="PIRSR000185-2"/>
    </source>
</evidence>
<dbReference type="InterPro" id="IPR050724">
    <property type="entry name" value="Glu_Leu_Phe_Val_DH"/>
</dbReference>
<accession>A0A0L6JTU5</accession>
<dbReference type="CDD" id="cd05313">
    <property type="entry name" value="NAD_bind_2_Glu_DH"/>
    <property type="match status" value="1"/>
</dbReference>
<comment type="caution">
    <text evidence="11">The sequence shown here is derived from an EMBL/GenBank/DDBJ whole genome shotgun (WGS) entry which is preliminary data.</text>
</comment>
<dbReference type="PANTHER" id="PTHR43571">
    <property type="entry name" value="NADP-SPECIFIC GLUTAMATE DEHYDROGENASE 1-RELATED"/>
    <property type="match status" value="1"/>
</dbReference>
<gene>
    <name evidence="11" type="ORF">Bccel_4116</name>
</gene>
<keyword evidence="7" id="KW-0547">Nucleotide-binding</keyword>
<feature type="binding site" evidence="7">
    <location>
        <position position="164"/>
    </location>
    <ligand>
        <name>substrate</name>
    </ligand>
</feature>
<dbReference type="GO" id="GO:0004354">
    <property type="term" value="F:glutamate dehydrogenase (NADP+) activity"/>
    <property type="evidence" value="ECO:0007669"/>
    <property type="project" value="TreeGrafter"/>
</dbReference>
<keyword evidence="4 5" id="KW-0560">Oxidoreductase</keyword>
<dbReference type="PATRIC" id="fig|398512.5.peg.4307"/>
<feature type="active site" description="Proton donor" evidence="6">
    <location>
        <position position="125"/>
    </location>
</feature>
<dbReference type="InterPro" id="IPR006095">
    <property type="entry name" value="Glu/Leu/Phe/Val/Trp_DH"/>
</dbReference>
<feature type="binding site" evidence="7">
    <location>
        <position position="376"/>
    </location>
    <ligand>
        <name>substrate</name>
    </ligand>
</feature>
<dbReference type="Pfam" id="PF00208">
    <property type="entry name" value="ELFV_dehydrog"/>
    <property type="match status" value="1"/>
</dbReference>
<dbReference type="PIRSF" id="PIRSF000185">
    <property type="entry name" value="Glu_DH"/>
    <property type="match status" value="1"/>
</dbReference>
<dbReference type="Gene3D" id="3.40.50.720">
    <property type="entry name" value="NAD(P)-binding Rossmann-like Domain"/>
    <property type="match status" value="1"/>
</dbReference>
<dbReference type="GO" id="GO:0000166">
    <property type="term" value="F:nucleotide binding"/>
    <property type="evidence" value="ECO:0007669"/>
    <property type="project" value="UniProtKB-KW"/>
</dbReference>
<evidence type="ECO:0000256" key="6">
    <source>
        <dbReference type="PIRSR" id="PIRSR000185-1"/>
    </source>
</evidence>
<dbReference type="PROSITE" id="PS00074">
    <property type="entry name" value="GLFV_DEHYDROGENASE"/>
    <property type="match status" value="1"/>
</dbReference>
<dbReference type="Pfam" id="PF02812">
    <property type="entry name" value="ELFV_dehydrog_N"/>
    <property type="match status" value="1"/>
</dbReference>
<protein>
    <recommendedName>
        <fullName evidence="3 5">Glutamate dehydrogenase</fullName>
    </recommendedName>
</protein>
<dbReference type="PRINTS" id="PR00082">
    <property type="entry name" value="GLFDHDRGNASE"/>
</dbReference>
<dbReference type="InterPro" id="IPR006097">
    <property type="entry name" value="Glu/Leu/Phe/Val/Trp_DH_dimer"/>
</dbReference>
<feature type="binding site" evidence="7">
    <location>
        <position position="239"/>
    </location>
    <ligand>
        <name>NAD(+)</name>
        <dbReference type="ChEBI" id="CHEBI:57540"/>
    </ligand>
</feature>
<feature type="site" description="Important for catalysis" evidence="8">
    <location>
        <position position="165"/>
    </location>
</feature>
<evidence type="ECO:0000313" key="11">
    <source>
        <dbReference type="EMBL" id="KNY28842.1"/>
    </source>
</evidence>
<evidence type="ECO:0000256" key="8">
    <source>
        <dbReference type="PIRSR" id="PIRSR000185-3"/>
    </source>
</evidence>
<dbReference type="Gene3D" id="3.40.50.10860">
    <property type="entry name" value="Leucine Dehydrogenase, chain A, domain 1"/>
    <property type="match status" value="1"/>
</dbReference>
<dbReference type="EMBL" id="LGTC01000001">
    <property type="protein sequence ID" value="KNY28842.1"/>
    <property type="molecule type" value="Genomic_DNA"/>
</dbReference>
<dbReference type="AlphaFoldDB" id="A0A0L6JTU5"/>
<comment type="similarity">
    <text evidence="1 5 9">Belongs to the Glu/Leu/Phe/Val dehydrogenases family.</text>
</comment>
<dbReference type="InterPro" id="IPR033524">
    <property type="entry name" value="Glu/Leu/Phe/Val_DH_AS"/>
</dbReference>
<evidence type="ECO:0000259" key="10">
    <source>
        <dbReference type="SMART" id="SM00839"/>
    </source>
</evidence>
<evidence type="ECO:0000256" key="4">
    <source>
        <dbReference type="ARBA" id="ARBA00023002"/>
    </source>
</evidence>
<reference evidence="12" key="1">
    <citation type="submission" date="2015-07" db="EMBL/GenBank/DDBJ databases">
        <title>Near-Complete Genome Sequence of the Cellulolytic Bacterium Bacteroides (Pseudobacteroides) cellulosolvens ATCC 35603.</title>
        <authorList>
            <person name="Dassa B."/>
            <person name="Utturkar S.M."/>
            <person name="Klingeman D.M."/>
            <person name="Hurt R.A."/>
            <person name="Keller M."/>
            <person name="Xu J."/>
            <person name="Reddy Y.H.K."/>
            <person name="Borovok I."/>
            <person name="Grinberg I.R."/>
            <person name="Lamed R."/>
            <person name="Zhivin O."/>
            <person name="Bayer E.A."/>
            <person name="Brown S.D."/>
        </authorList>
    </citation>
    <scope>NUCLEOTIDE SEQUENCE [LARGE SCALE GENOMIC DNA]</scope>
    <source>
        <strain evidence="12">DSM 2933</strain>
    </source>
</reference>
<dbReference type="InterPro" id="IPR014362">
    <property type="entry name" value="Glu_DH"/>
</dbReference>
<feature type="binding site" evidence="7">
    <location>
        <position position="113"/>
    </location>
    <ligand>
        <name>substrate</name>
    </ligand>
</feature>
<dbReference type="InterPro" id="IPR046346">
    <property type="entry name" value="Aminoacid_DH-like_N_sf"/>
</dbReference>
<dbReference type="RefSeq" id="WP_036936125.1">
    <property type="nucleotide sequence ID" value="NZ_JQKC01000002.1"/>
</dbReference>
<dbReference type="eggNOG" id="COG0334">
    <property type="taxonomic scope" value="Bacteria"/>
</dbReference>
<organism evidence="11 12">
    <name type="scientific">Pseudobacteroides cellulosolvens ATCC 35603 = DSM 2933</name>
    <dbReference type="NCBI Taxonomy" id="398512"/>
    <lineage>
        <taxon>Bacteria</taxon>
        <taxon>Bacillati</taxon>
        <taxon>Bacillota</taxon>
        <taxon>Clostridia</taxon>
        <taxon>Eubacteriales</taxon>
        <taxon>Oscillospiraceae</taxon>
        <taxon>Pseudobacteroides</taxon>
    </lineage>
</organism>
<dbReference type="GO" id="GO:0005829">
    <property type="term" value="C:cytosol"/>
    <property type="evidence" value="ECO:0007669"/>
    <property type="project" value="TreeGrafter"/>
</dbReference>
<dbReference type="FunFam" id="3.40.50.720:FF:000030">
    <property type="entry name" value="Glutamate dehydrogenase"/>
    <property type="match status" value="1"/>
</dbReference>
<proteinExistence type="inferred from homology"/>
<dbReference type="STRING" id="398512.Bccel_4116"/>
<dbReference type="SMART" id="SM00839">
    <property type="entry name" value="ELFV_dehydrog"/>
    <property type="match status" value="1"/>
</dbReference>
<keyword evidence="7" id="KW-0520">NAD</keyword>
<dbReference type="GO" id="GO:0006537">
    <property type="term" value="P:glutamate biosynthetic process"/>
    <property type="evidence" value="ECO:0007669"/>
    <property type="project" value="TreeGrafter"/>
</dbReference>
<dbReference type="Gene3D" id="1.10.285.10">
    <property type="entry name" value="Glutamate Dehydrogenase, chain A, domain 3"/>
    <property type="match status" value="2"/>
</dbReference>
<dbReference type="SUPFAM" id="SSF51735">
    <property type="entry name" value="NAD(P)-binding Rossmann-fold domains"/>
    <property type="match status" value="1"/>
</dbReference>
<dbReference type="SUPFAM" id="SSF53223">
    <property type="entry name" value="Aminoacid dehydrogenase-like, N-terminal domain"/>
    <property type="match status" value="1"/>
</dbReference>
<evidence type="ECO:0000256" key="3">
    <source>
        <dbReference type="ARBA" id="ARBA00012896"/>
    </source>
</evidence>
<name>A0A0L6JTU5_9FIRM</name>
<dbReference type="FunFam" id="3.40.50.10860:FF:000002">
    <property type="entry name" value="Glutamate dehydrogenase"/>
    <property type="match status" value="1"/>
</dbReference>
<dbReference type="Proteomes" id="UP000036923">
    <property type="component" value="Unassembled WGS sequence"/>
</dbReference>
<feature type="binding site" evidence="7">
    <location>
        <position position="89"/>
    </location>
    <ligand>
        <name>substrate</name>
    </ligand>
</feature>
<dbReference type="InterPro" id="IPR033922">
    <property type="entry name" value="NAD_bind_Glu_DH"/>
</dbReference>
<evidence type="ECO:0000256" key="1">
    <source>
        <dbReference type="ARBA" id="ARBA00006382"/>
    </source>
</evidence>
<keyword evidence="12" id="KW-1185">Reference proteome</keyword>
<evidence type="ECO:0000256" key="9">
    <source>
        <dbReference type="RuleBase" id="RU004417"/>
    </source>
</evidence>
<feature type="binding site" evidence="7">
    <location>
        <position position="110"/>
    </location>
    <ligand>
        <name>substrate</name>
    </ligand>
</feature>
<comment type="subunit">
    <text evidence="2">Homohexamer.</text>
</comment>
<evidence type="ECO:0000313" key="12">
    <source>
        <dbReference type="Proteomes" id="UP000036923"/>
    </source>
</evidence>